<keyword evidence="2" id="KW-1185">Reference proteome</keyword>
<dbReference type="InParanoid" id="A0A200PXF9"/>
<organism evidence="1 2">
    <name type="scientific">Macleaya cordata</name>
    <name type="common">Five-seeded plume-poppy</name>
    <name type="synonym">Bocconia cordata</name>
    <dbReference type="NCBI Taxonomy" id="56857"/>
    <lineage>
        <taxon>Eukaryota</taxon>
        <taxon>Viridiplantae</taxon>
        <taxon>Streptophyta</taxon>
        <taxon>Embryophyta</taxon>
        <taxon>Tracheophyta</taxon>
        <taxon>Spermatophyta</taxon>
        <taxon>Magnoliopsida</taxon>
        <taxon>Ranunculales</taxon>
        <taxon>Papaveraceae</taxon>
        <taxon>Papaveroideae</taxon>
        <taxon>Macleaya</taxon>
    </lineage>
</organism>
<gene>
    <name evidence="1" type="ORF">BVC80_9095g97</name>
</gene>
<accession>A0A200PXF9</accession>
<reference evidence="1 2" key="1">
    <citation type="journal article" date="2017" name="Mol. Plant">
        <title>The Genome of Medicinal Plant Macleaya cordata Provides New Insights into Benzylisoquinoline Alkaloids Metabolism.</title>
        <authorList>
            <person name="Liu X."/>
            <person name="Liu Y."/>
            <person name="Huang P."/>
            <person name="Ma Y."/>
            <person name="Qing Z."/>
            <person name="Tang Q."/>
            <person name="Cao H."/>
            <person name="Cheng P."/>
            <person name="Zheng Y."/>
            <person name="Yuan Z."/>
            <person name="Zhou Y."/>
            <person name="Liu J."/>
            <person name="Tang Z."/>
            <person name="Zhuo Y."/>
            <person name="Zhang Y."/>
            <person name="Yu L."/>
            <person name="Huang J."/>
            <person name="Yang P."/>
            <person name="Peng Q."/>
            <person name="Zhang J."/>
            <person name="Jiang W."/>
            <person name="Zhang Z."/>
            <person name="Lin K."/>
            <person name="Ro D.K."/>
            <person name="Chen X."/>
            <person name="Xiong X."/>
            <person name="Shang Y."/>
            <person name="Huang S."/>
            <person name="Zeng J."/>
        </authorList>
    </citation>
    <scope>NUCLEOTIDE SEQUENCE [LARGE SCALE GENOMIC DNA]</scope>
    <source>
        <strain evidence="2">cv. BLH2017</strain>
        <tissue evidence="1">Root</tissue>
    </source>
</reference>
<proteinExistence type="predicted"/>
<name>A0A200PXF9_MACCD</name>
<dbReference type="SUPFAM" id="SSF55961">
    <property type="entry name" value="Bet v1-like"/>
    <property type="match status" value="1"/>
</dbReference>
<evidence type="ECO:0000313" key="2">
    <source>
        <dbReference type="Proteomes" id="UP000195402"/>
    </source>
</evidence>
<dbReference type="Gene3D" id="3.30.530.20">
    <property type="match status" value="1"/>
</dbReference>
<dbReference type="OrthoDB" id="1879545at2759"/>
<dbReference type="OMA" id="WAIYTAP"/>
<dbReference type="AlphaFoldDB" id="A0A200PXF9"/>
<evidence type="ECO:0000313" key="1">
    <source>
        <dbReference type="EMBL" id="OVA02898.1"/>
    </source>
</evidence>
<evidence type="ECO:0008006" key="3">
    <source>
        <dbReference type="Google" id="ProtNLM"/>
    </source>
</evidence>
<dbReference type="EMBL" id="MVGT01003947">
    <property type="protein sequence ID" value="OVA02898.1"/>
    <property type="molecule type" value="Genomic_DNA"/>
</dbReference>
<dbReference type="Proteomes" id="UP000195402">
    <property type="component" value="Unassembled WGS sequence"/>
</dbReference>
<sequence length="81" mass="8931">MRYELINEFEVVGASADDVWAVYSSPNLPKLIVELLPGVFERIDVVEGDGHVGTVLHLVYPPGTYVTNILLKLSSVFPFSP</sequence>
<comment type="caution">
    <text evidence="1">The sequence shown here is derived from an EMBL/GenBank/DDBJ whole genome shotgun (WGS) entry which is preliminary data.</text>
</comment>
<protein>
    <recommendedName>
        <fullName evidence="3">Bet v I/Major latex protein domain-containing protein</fullName>
    </recommendedName>
</protein>
<dbReference type="InterPro" id="IPR023393">
    <property type="entry name" value="START-like_dom_sf"/>
</dbReference>